<proteinExistence type="predicted"/>
<comment type="caution">
    <text evidence="1">The sequence shown here is derived from an EMBL/GenBank/DDBJ whole genome shotgun (WGS) entry which is preliminary data.</text>
</comment>
<reference evidence="2" key="1">
    <citation type="journal article" date="2022" name="Mol. Ecol. Resour.">
        <title>The genomes of chicory, endive, great burdock and yacon provide insights into Asteraceae palaeo-polyploidization history and plant inulin production.</title>
        <authorList>
            <person name="Fan W."/>
            <person name="Wang S."/>
            <person name="Wang H."/>
            <person name="Wang A."/>
            <person name="Jiang F."/>
            <person name="Liu H."/>
            <person name="Zhao H."/>
            <person name="Xu D."/>
            <person name="Zhang Y."/>
        </authorList>
    </citation>
    <scope>NUCLEOTIDE SEQUENCE [LARGE SCALE GENOMIC DNA]</scope>
    <source>
        <strain evidence="2">cv. Niubang</strain>
    </source>
</reference>
<dbReference type="Proteomes" id="UP001055879">
    <property type="component" value="Linkage Group LG16"/>
</dbReference>
<dbReference type="EMBL" id="CM042062">
    <property type="protein sequence ID" value="KAI3668955.1"/>
    <property type="molecule type" value="Genomic_DNA"/>
</dbReference>
<evidence type="ECO:0000313" key="2">
    <source>
        <dbReference type="Proteomes" id="UP001055879"/>
    </source>
</evidence>
<keyword evidence="2" id="KW-1185">Reference proteome</keyword>
<reference evidence="1 2" key="2">
    <citation type="journal article" date="2022" name="Mol. Ecol. Resour.">
        <title>The genomes of chicory, endive, great burdock and yacon provide insights into Asteraceae paleo-polyploidization history and plant inulin production.</title>
        <authorList>
            <person name="Fan W."/>
            <person name="Wang S."/>
            <person name="Wang H."/>
            <person name="Wang A."/>
            <person name="Jiang F."/>
            <person name="Liu H."/>
            <person name="Zhao H."/>
            <person name="Xu D."/>
            <person name="Zhang Y."/>
        </authorList>
    </citation>
    <scope>NUCLEOTIDE SEQUENCE [LARGE SCALE GENOMIC DNA]</scope>
    <source>
        <strain evidence="2">cv. Niubang</strain>
    </source>
</reference>
<sequence>MANTVSFLSNLCCVVLLLSNSIQADSDDNRKVYVVYMGHNTRDDISASSLHLSMLQQVTGRSPISF</sequence>
<name>A0ACB8XLE9_ARCLA</name>
<gene>
    <name evidence="1" type="ORF">L6452_40172</name>
</gene>
<accession>A0ACB8XLE9</accession>
<evidence type="ECO:0000313" key="1">
    <source>
        <dbReference type="EMBL" id="KAI3668955.1"/>
    </source>
</evidence>
<organism evidence="1 2">
    <name type="scientific">Arctium lappa</name>
    <name type="common">Greater burdock</name>
    <name type="synonym">Lappa major</name>
    <dbReference type="NCBI Taxonomy" id="4217"/>
    <lineage>
        <taxon>Eukaryota</taxon>
        <taxon>Viridiplantae</taxon>
        <taxon>Streptophyta</taxon>
        <taxon>Embryophyta</taxon>
        <taxon>Tracheophyta</taxon>
        <taxon>Spermatophyta</taxon>
        <taxon>Magnoliopsida</taxon>
        <taxon>eudicotyledons</taxon>
        <taxon>Gunneridae</taxon>
        <taxon>Pentapetalae</taxon>
        <taxon>asterids</taxon>
        <taxon>campanulids</taxon>
        <taxon>Asterales</taxon>
        <taxon>Asteraceae</taxon>
        <taxon>Carduoideae</taxon>
        <taxon>Cardueae</taxon>
        <taxon>Arctiinae</taxon>
        <taxon>Arctium</taxon>
    </lineage>
</organism>
<protein>
    <submittedName>
        <fullName evidence="1">Uncharacterized protein</fullName>
    </submittedName>
</protein>